<keyword evidence="2" id="KW-1185">Reference proteome</keyword>
<evidence type="ECO:0000313" key="1">
    <source>
        <dbReference type="EMBL" id="CAI2188459.1"/>
    </source>
</evidence>
<reference evidence="1" key="1">
    <citation type="submission" date="2022-08" db="EMBL/GenBank/DDBJ databases">
        <authorList>
            <person name="Kallberg Y."/>
            <person name="Tangrot J."/>
            <person name="Rosling A."/>
        </authorList>
    </citation>
    <scope>NUCLEOTIDE SEQUENCE</scope>
    <source>
        <strain evidence="1">Wild A</strain>
    </source>
</reference>
<accession>A0A9W4T0X0</accession>
<dbReference type="EMBL" id="CAMKVN010005214">
    <property type="protein sequence ID" value="CAI2188459.1"/>
    <property type="molecule type" value="Genomic_DNA"/>
</dbReference>
<dbReference type="AlphaFoldDB" id="A0A9W4T0X0"/>
<dbReference type="Proteomes" id="UP001153678">
    <property type="component" value="Unassembled WGS sequence"/>
</dbReference>
<organism evidence="1 2">
    <name type="scientific">Funneliformis geosporum</name>
    <dbReference type="NCBI Taxonomy" id="1117311"/>
    <lineage>
        <taxon>Eukaryota</taxon>
        <taxon>Fungi</taxon>
        <taxon>Fungi incertae sedis</taxon>
        <taxon>Mucoromycota</taxon>
        <taxon>Glomeromycotina</taxon>
        <taxon>Glomeromycetes</taxon>
        <taxon>Glomerales</taxon>
        <taxon>Glomeraceae</taxon>
        <taxon>Funneliformis</taxon>
    </lineage>
</organism>
<evidence type="ECO:0000313" key="2">
    <source>
        <dbReference type="Proteomes" id="UP001153678"/>
    </source>
</evidence>
<proteinExistence type="predicted"/>
<sequence length="75" mass="8185">SPMALSDIATAIDCVELYVDGDRLFDPKNTLNSIQIILTTIHTHMQRVMQAINYGHSLGVVGFNNGIKTNILAAE</sequence>
<name>A0A9W4T0X0_9GLOM</name>
<protein>
    <submittedName>
        <fullName evidence="1">4780_t:CDS:1</fullName>
    </submittedName>
</protein>
<feature type="non-terminal residue" evidence="1">
    <location>
        <position position="1"/>
    </location>
</feature>
<gene>
    <name evidence="1" type="ORF">FWILDA_LOCUS13591</name>
</gene>
<comment type="caution">
    <text evidence="1">The sequence shown here is derived from an EMBL/GenBank/DDBJ whole genome shotgun (WGS) entry which is preliminary data.</text>
</comment>